<keyword evidence="1" id="KW-0732">Signal</keyword>
<dbReference type="Gene3D" id="3.40.190.10">
    <property type="entry name" value="Periplasmic binding protein-like II"/>
    <property type="match status" value="2"/>
</dbReference>
<sequence length="430" mass="46406">MMLTTHSRGWRRPAAVVLAALALGVTAACGGDDEASGDTVTLHFTWWGNADRADLTEQAIDMFEAEHPDIRIETSFAEFNAYWEKMATQIAGGSAPDILQMDYRYVREYAERNVLREFNVDGVDVDTSAMEPGLLKAGEIDGTAYAIPMSQNTQALLYDPAAWAAAGEQAPGEEWSWDDLEQGGAAVAAAGEVAALSDFGQIEDWFEVWLRQQGKELYTEDGELGYTTDDVAAYWTFTNGLREAGIVSPAEETATMDGSQANSPLAKQTSAAEFNYDSGLTADSWEIYGRELALAPFPTDGGELGQYAKPSMLICISQRSEHPEEAAQFIDFLLNDIEVGELLGTSRGMPANAEVREAIGADLEGPPLLAYEFEQALLPQLADAPAPPPRGAGSVKAAFQRIYDDVIFGSATPEDAAARFIAEAEQALAQ</sequence>
<dbReference type="PANTHER" id="PTHR43649:SF30">
    <property type="entry name" value="ABC TRANSPORTER SUBSTRATE-BINDING PROTEIN"/>
    <property type="match status" value="1"/>
</dbReference>
<comment type="caution">
    <text evidence="2">The sequence shown here is derived from an EMBL/GenBank/DDBJ whole genome shotgun (WGS) entry which is preliminary data.</text>
</comment>
<evidence type="ECO:0000313" key="2">
    <source>
        <dbReference type="EMBL" id="TDD94956.1"/>
    </source>
</evidence>
<protein>
    <submittedName>
        <fullName evidence="2">Carbohydrate ABC transporter substrate-binding protein</fullName>
    </submittedName>
</protein>
<accession>A0A4R5C8K4</accession>
<evidence type="ECO:0000256" key="1">
    <source>
        <dbReference type="SAM" id="SignalP"/>
    </source>
</evidence>
<feature type="signal peptide" evidence="1">
    <location>
        <begin position="1"/>
        <end position="27"/>
    </location>
</feature>
<name>A0A4R5C8K4_9ACTN</name>
<keyword evidence="3" id="KW-1185">Reference proteome</keyword>
<dbReference type="InterPro" id="IPR050490">
    <property type="entry name" value="Bact_solute-bd_prot1"/>
</dbReference>
<dbReference type="Pfam" id="PF13416">
    <property type="entry name" value="SBP_bac_8"/>
    <property type="match status" value="1"/>
</dbReference>
<reference evidence="2 3" key="1">
    <citation type="submission" date="2019-03" db="EMBL/GenBank/DDBJ databases">
        <title>Draft genome sequences of novel Actinobacteria.</title>
        <authorList>
            <person name="Sahin N."/>
            <person name="Ay H."/>
            <person name="Saygin H."/>
        </authorList>
    </citation>
    <scope>NUCLEOTIDE SEQUENCE [LARGE SCALE GENOMIC DNA]</scope>
    <source>
        <strain evidence="2 3">5K138</strain>
    </source>
</reference>
<dbReference type="SUPFAM" id="SSF53850">
    <property type="entry name" value="Periplasmic binding protein-like II"/>
    <property type="match status" value="1"/>
</dbReference>
<organism evidence="2 3">
    <name type="scientific">Jiangella asiatica</name>
    <dbReference type="NCBI Taxonomy" id="2530372"/>
    <lineage>
        <taxon>Bacteria</taxon>
        <taxon>Bacillati</taxon>
        <taxon>Actinomycetota</taxon>
        <taxon>Actinomycetes</taxon>
        <taxon>Jiangellales</taxon>
        <taxon>Jiangellaceae</taxon>
        <taxon>Jiangella</taxon>
    </lineage>
</organism>
<dbReference type="PANTHER" id="PTHR43649">
    <property type="entry name" value="ARABINOSE-BINDING PROTEIN-RELATED"/>
    <property type="match status" value="1"/>
</dbReference>
<dbReference type="AlphaFoldDB" id="A0A4R5C8K4"/>
<dbReference type="InParanoid" id="A0A4R5C8K4"/>
<dbReference type="InterPro" id="IPR006059">
    <property type="entry name" value="SBP"/>
</dbReference>
<dbReference type="OrthoDB" id="7918484at2"/>
<gene>
    <name evidence="2" type="ORF">E1269_31580</name>
</gene>
<proteinExistence type="predicted"/>
<evidence type="ECO:0000313" key="3">
    <source>
        <dbReference type="Proteomes" id="UP000294739"/>
    </source>
</evidence>
<feature type="chain" id="PRO_5038553834" evidence="1">
    <location>
        <begin position="28"/>
        <end position="430"/>
    </location>
</feature>
<dbReference type="EMBL" id="SMKZ01000100">
    <property type="protein sequence ID" value="TDD94956.1"/>
    <property type="molecule type" value="Genomic_DNA"/>
</dbReference>
<dbReference type="Proteomes" id="UP000294739">
    <property type="component" value="Unassembled WGS sequence"/>
</dbReference>